<dbReference type="Proteomes" id="UP000192468">
    <property type="component" value="Unassembled WGS sequence"/>
</dbReference>
<proteinExistence type="inferred from homology"/>
<feature type="domain" description="Peptidase S53" evidence="2">
    <location>
        <begin position="60"/>
        <end position="389"/>
    </location>
</feature>
<dbReference type="PANTHER" id="PTHR14218:SF15">
    <property type="entry name" value="TRIPEPTIDYL-PEPTIDASE 1"/>
    <property type="match status" value="1"/>
</dbReference>
<dbReference type="GO" id="GO:0008240">
    <property type="term" value="F:tripeptidyl-peptidase activity"/>
    <property type="evidence" value="ECO:0007669"/>
    <property type="project" value="TreeGrafter"/>
</dbReference>
<dbReference type="SUPFAM" id="SSF52743">
    <property type="entry name" value="Subtilisin-like"/>
    <property type="match status" value="1"/>
</dbReference>
<gene>
    <name evidence="3" type="ORF">SAMN02745134_03149</name>
</gene>
<dbReference type="PANTHER" id="PTHR14218">
    <property type="entry name" value="PROTEASE S8 TRIPEPTIDYL PEPTIDASE I CLN2"/>
    <property type="match status" value="1"/>
</dbReference>
<dbReference type="GO" id="GO:0004252">
    <property type="term" value="F:serine-type endopeptidase activity"/>
    <property type="evidence" value="ECO:0007669"/>
    <property type="project" value="InterPro"/>
</dbReference>
<dbReference type="InterPro" id="IPR050819">
    <property type="entry name" value="Tripeptidyl-peptidase_I"/>
</dbReference>
<name>A0A1W1XU44_9CLOT</name>
<sequence>MNKHVKTLLLFGLILGTTLLPTSFLVNASSISSNAKKAPATWKAYPLIRVKQASTAGPVGYTVSQIKNAYGLNQVSATGKGQTIAIVDSYGSPTIQNDLAAFSKQFGISSGTLTVAYPTGKPSSTDGGWALETAMDVEWAHAVAPDAKILLCVAKSDSSDDLVAAIDYASSHGSQVVSNSWGGSEFDGEDSYDSHFQHSGTVYLASSGDDGSGVEWPAVSPNVLSVGGTTLNIDSAGTYKSESGWSGSGGGTSSYELTPSYQSNLTSIIGDYRGNPDISWDADPNTGVAVYSTTKYNSKSGWFQVGGTSLGSPSWAGLVALFDQSRGSALNSFDTISSLYSASTSAYNTDYHDVTTGNNGDFSAKSGYDLITGIGSPKANALVPYITNATNLKTK</sequence>
<dbReference type="InterPro" id="IPR036852">
    <property type="entry name" value="Peptidase_S8/S53_dom_sf"/>
</dbReference>
<dbReference type="CDD" id="cd04056">
    <property type="entry name" value="Peptidases_S53"/>
    <property type="match status" value="1"/>
</dbReference>
<dbReference type="Gene3D" id="3.40.50.200">
    <property type="entry name" value="Peptidase S8/S53 domain"/>
    <property type="match status" value="1"/>
</dbReference>
<dbReference type="OrthoDB" id="9002785at2"/>
<evidence type="ECO:0000313" key="4">
    <source>
        <dbReference type="Proteomes" id="UP000192468"/>
    </source>
</evidence>
<dbReference type="InterPro" id="IPR030400">
    <property type="entry name" value="Sedolisin_dom"/>
</dbReference>
<protein>
    <recommendedName>
        <fullName evidence="2">Peptidase S53 domain-containing protein</fullName>
    </recommendedName>
</protein>
<dbReference type="AlphaFoldDB" id="A0A1W1XU44"/>
<keyword evidence="4" id="KW-1185">Reference proteome</keyword>
<reference evidence="3 4" key="1">
    <citation type="submission" date="2017-04" db="EMBL/GenBank/DDBJ databases">
        <authorList>
            <person name="Afonso C.L."/>
            <person name="Miller P.J."/>
            <person name="Scott M.A."/>
            <person name="Spackman E."/>
            <person name="Goraichik I."/>
            <person name="Dimitrov K.M."/>
            <person name="Suarez D.L."/>
            <person name="Swayne D.E."/>
        </authorList>
    </citation>
    <scope>NUCLEOTIDE SEQUENCE [LARGE SCALE GENOMIC DNA]</scope>
    <source>
        <strain evidence="3 4">DSM 12555</strain>
    </source>
</reference>
<organism evidence="3 4">
    <name type="scientific">Clostridium acidisoli DSM 12555</name>
    <dbReference type="NCBI Taxonomy" id="1121291"/>
    <lineage>
        <taxon>Bacteria</taxon>
        <taxon>Bacillati</taxon>
        <taxon>Bacillota</taxon>
        <taxon>Clostridia</taxon>
        <taxon>Eubacteriales</taxon>
        <taxon>Clostridiaceae</taxon>
        <taxon>Clostridium</taxon>
    </lineage>
</organism>
<evidence type="ECO:0000259" key="2">
    <source>
        <dbReference type="PROSITE" id="PS51695"/>
    </source>
</evidence>
<dbReference type="RefSeq" id="WP_084117094.1">
    <property type="nucleotide sequence ID" value="NZ_FWXH01000017.1"/>
</dbReference>
<comment type="caution">
    <text evidence="1">Lacks conserved residue(s) required for the propagation of feature annotation.</text>
</comment>
<dbReference type="EMBL" id="FWXH01000017">
    <property type="protein sequence ID" value="SMC27375.1"/>
    <property type="molecule type" value="Genomic_DNA"/>
</dbReference>
<comment type="similarity">
    <text evidence="1">Belongs to the peptidase S8 family.</text>
</comment>
<evidence type="ECO:0000256" key="1">
    <source>
        <dbReference type="PROSITE-ProRule" id="PRU01240"/>
    </source>
</evidence>
<evidence type="ECO:0000313" key="3">
    <source>
        <dbReference type="EMBL" id="SMC27375.1"/>
    </source>
</evidence>
<dbReference type="STRING" id="1121291.SAMN02745134_03149"/>
<accession>A0A1W1XU44</accession>
<dbReference type="GO" id="GO:0006508">
    <property type="term" value="P:proteolysis"/>
    <property type="evidence" value="ECO:0007669"/>
    <property type="project" value="InterPro"/>
</dbReference>
<dbReference type="PROSITE" id="PS51695">
    <property type="entry name" value="SEDOLISIN"/>
    <property type="match status" value="1"/>
</dbReference>
<dbReference type="PROSITE" id="PS51892">
    <property type="entry name" value="SUBTILASE"/>
    <property type="match status" value="1"/>
</dbReference>